<keyword evidence="2" id="KW-1185">Reference proteome</keyword>
<reference evidence="1 2" key="1">
    <citation type="submission" date="2023-01" db="EMBL/GenBank/DDBJ databases">
        <authorList>
            <person name="Kreplak J."/>
        </authorList>
    </citation>
    <scope>NUCLEOTIDE SEQUENCE [LARGE SCALE GENOMIC DNA]</scope>
</reference>
<accession>A0AAV0ZY92</accession>
<dbReference type="Proteomes" id="UP001157006">
    <property type="component" value="Chromosome 3"/>
</dbReference>
<organism evidence="1 2">
    <name type="scientific">Vicia faba</name>
    <name type="common">Broad bean</name>
    <name type="synonym">Faba vulgaris</name>
    <dbReference type="NCBI Taxonomy" id="3906"/>
    <lineage>
        <taxon>Eukaryota</taxon>
        <taxon>Viridiplantae</taxon>
        <taxon>Streptophyta</taxon>
        <taxon>Embryophyta</taxon>
        <taxon>Tracheophyta</taxon>
        <taxon>Spermatophyta</taxon>
        <taxon>Magnoliopsida</taxon>
        <taxon>eudicotyledons</taxon>
        <taxon>Gunneridae</taxon>
        <taxon>Pentapetalae</taxon>
        <taxon>rosids</taxon>
        <taxon>fabids</taxon>
        <taxon>Fabales</taxon>
        <taxon>Fabaceae</taxon>
        <taxon>Papilionoideae</taxon>
        <taxon>50 kb inversion clade</taxon>
        <taxon>NPAAA clade</taxon>
        <taxon>Hologalegina</taxon>
        <taxon>IRL clade</taxon>
        <taxon>Fabeae</taxon>
        <taxon>Vicia</taxon>
    </lineage>
</organism>
<dbReference type="AlphaFoldDB" id="A0AAV0ZY92"/>
<evidence type="ECO:0000313" key="1">
    <source>
        <dbReference type="EMBL" id="CAI8601903.1"/>
    </source>
</evidence>
<gene>
    <name evidence="1" type="ORF">VFH_III016120</name>
</gene>
<protein>
    <submittedName>
        <fullName evidence="1">Uncharacterized protein</fullName>
    </submittedName>
</protein>
<evidence type="ECO:0000313" key="2">
    <source>
        <dbReference type="Proteomes" id="UP001157006"/>
    </source>
</evidence>
<sequence length="110" mass="12175">MEGVEEIGIGDFGIVAANAIGQDLEIVDVVDVHRHRRYLVLHLSEQVHCSHDRLAFLRSFQLSFDGTSVSMRTNTINVFLVMGNILQGAYAQVPTVVNNDVSFILEYLGA</sequence>
<name>A0AAV0ZY92_VICFA</name>
<dbReference type="EMBL" id="OX451738">
    <property type="protein sequence ID" value="CAI8601903.1"/>
    <property type="molecule type" value="Genomic_DNA"/>
</dbReference>
<proteinExistence type="predicted"/>